<comment type="similarity">
    <text evidence="1">Belongs to the LysR transcriptional regulatory family.</text>
</comment>
<dbReference type="PRINTS" id="PR00039">
    <property type="entry name" value="HTHLYSR"/>
</dbReference>
<name>A0AAU7PPY7_9FIRM</name>
<keyword evidence="2" id="KW-0805">Transcription regulation</keyword>
<reference evidence="6" key="1">
    <citation type="submission" date="2024-06" db="EMBL/GenBank/DDBJ databases">
        <title>Lacrimispora cavernae sp. nov., a novel anaerobe isolated from bat guano pile inside a cave.</title>
        <authorList>
            <person name="Miller S.L."/>
            <person name="Lu N."/>
            <person name="King J."/>
            <person name="Sankaranarayanan K."/>
            <person name="Lawson P.A."/>
        </authorList>
    </citation>
    <scope>NUCLEOTIDE SEQUENCE</scope>
    <source>
        <strain evidence="6">BS-2</strain>
    </source>
</reference>
<dbReference type="InterPro" id="IPR000847">
    <property type="entry name" value="LysR_HTH_N"/>
</dbReference>
<dbReference type="GO" id="GO:0003700">
    <property type="term" value="F:DNA-binding transcription factor activity"/>
    <property type="evidence" value="ECO:0007669"/>
    <property type="project" value="InterPro"/>
</dbReference>
<accession>A0AAU7PPY7</accession>
<gene>
    <name evidence="6" type="ORF">ABFV83_01275</name>
</gene>
<dbReference type="InterPro" id="IPR036390">
    <property type="entry name" value="WH_DNA-bd_sf"/>
</dbReference>
<dbReference type="Pfam" id="PF00126">
    <property type="entry name" value="HTH_1"/>
    <property type="match status" value="1"/>
</dbReference>
<protein>
    <submittedName>
        <fullName evidence="6">LysR family transcriptional regulator</fullName>
    </submittedName>
</protein>
<dbReference type="Gene3D" id="3.40.190.290">
    <property type="match status" value="1"/>
</dbReference>
<keyword evidence="3" id="KW-0238">DNA-binding</keyword>
<dbReference type="AlphaFoldDB" id="A0AAU7PPY7"/>
<organism evidence="6">
    <name type="scientific">Lacrimispora sp. BS-2</name>
    <dbReference type="NCBI Taxonomy" id="3151850"/>
    <lineage>
        <taxon>Bacteria</taxon>
        <taxon>Bacillati</taxon>
        <taxon>Bacillota</taxon>
        <taxon>Clostridia</taxon>
        <taxon>Lachnospirales</taxon>
        <taxon>Lachnospiraceae</taxon>
        <taxon>Lacrimispora</taxon>
    </lineage>
</organism>
<evidence type="ECO:0000313" key="6">
    <source>
        <dbReference type="EMBL" id="XBS54446.1"/>
    </source>
</evidence>
<dbReference type="CDD" id="cd05466">
    <property type="entry name" value="PBP2_LTTR_substrate"/>
    <property type="match status" value="1"/>
</dbReference>
<sequence length="305" mass="34231">MSANFEHYKVFYYVAKYKNFTRAANALLTSQPSVTCYIQNLENVLGCKLFIRSKKGVVLTSQGELLYSYVEPACRQLMLGEEALKESLGRHSEQINVGATQMAMHSYLLTGLHEFQEQFPQVRLNIFTYNTPQTLSELKAGKIDLGIITTPFYCDENIKAVKVKTFRSLLAGGKKYKEYGGKPSFLSELSSLPLITMSGGTTTFAFFQEFYHSCGLVMQPAIEVAGIDLVLPVIMKNLGIGFVPEELAQPALEKGEIVEIKLHEQIPERSICIVSDSRRPLSSAAKQLQLMLEDNVEMTQYPRKQ</sequence>
<dbReference type="SUPFAM" id="SSF53850">
    <property type="entry name" value="Periplasmic binding protein-like II"/>
    <property type="match status" value="1"/>
</dbReference>
<evidence type="ECO:0000256" key="1">
    <source>
        <dbReference type="ARBA" id="ARBA00009437"/>
    </source>
</evidence>
<dbReference type="Pfam" id="PF03466">
    <property type="entry name" value="LysR_substrate"/>
    <property type="match status" value="1"/>
</dbReference>
<dbReference type="InterPro" id="IPR036388">
    <property type="entry name" value="WH-like_DNA-bd_sf"/>
</dbReference>
<dbReference type="GO" id="GO:0000976">
    <property type="term" value="F:transcription cis-regulatory region binding"/>
    <property type="evidence" value="ECO:0007669"/>
    <property type="project" value="TreeGrafter"/>
</dbReference>
<evidence type="ECO:0000256" key="4">
    <source>
        <dbReference type="ARBA" id="ARBA00023163"/>
    </source>
</evidence>
<dbReference type="SUPFAM" id="SSF46785">
    <property type="entry name" value="Winged helix' DNA-binding domain"/>
    <property type="match status" value="1"/>
</dbReference>
<evidence type="ECO:0000259" key="5">
    <source>
        <dbReference type="PROSITE" id="PS50931"/>
    </source>
</evidence>
<evidence type="ECO:0000256" key="3">
    <source>
        <dbReference type="ARBA" id="ARBA00023125"/>
    </source>
</evidence>
<dbReference type="Gene3D" id="1.10.10.10">
    <property type="entry name" value="Winged helix-like DNA-binding domain superfamily/Winged helix DNA-binding domain"/>
    <property type="match status" value="1"/>
</dbReference>
<dbReference type="EMBL" id="CP157940">
    <property type="protein sequence ID" value="XBS54446.1"/>
    <property type="molecule type" value="Genomic_DNA"/>
</dbReference>
<evidence type="ECO:0000256" key="2">
    <source>
        <dbReference type="ARBA" id="ARBA00023015"/>
    </source>
</evidence>
<dbReference type="RefSeq" id="WP_349947124.1">
    <property type="nucleotide sequence ID" value="NZ_CP157940.1"/>
</dbReference>
<feature type="domain" description="HTH lysR-type" evidence="5">
    <location>
        <begin position="1"/>
        <end position="60"/>
    </location>
</feature>
<dbReference type="PANTHER" id="PTHR30126">
    <property type="entry name" value="HTH-TYPE TRANSCRIPTIONAL REGULATOR"/>
    <property type="match status" value="1"/>
</dbReference>
<keyword evidence="4" id="KW-0804">Transcription</keyword>
<dbReference type="InterPro" id="IPR005119">
    <property type="entry name" value="LysR_subst-bd"/>
</dbReference>
<dbReference type="PANTHER" id="PTHR30126:SF64">
    <property type="entry name" value="HTH-TYPE TRANSCRIPTIONAL REGULATOR CITR"/>
    <property type="match status" value="1"/>
</dbReference>
<proteinExistence type="inferred from homology"/>
<dbReference type="PROSITE" id="PS50931">
    <property type="entry name" value="HTH_LYSR"/>
    <property type="match status" value="1"/>
</dbReference>